<protein>
    <submittedName>
        <fullName evidence="1">Uncharacterized protein</fullName>
    </submittedName>
</protein>
<reference evidence="1" key="2">
    <citation type="submission" date="2025-03" db="EMBL/GenBank/DDBJ databases">
        <authorList>
            <consortium name="ELIXIR-Norway"/>
            <consortium name="Elixir Norway"/>
        </authorList>
    </citation>
    <scope>NUCLEOTIDE SEQUENCE</scope>
</reference>
<evidence type="ECO:0000313" key="1">
    <source>
        <dbReference type="EMBL" id="CAM9614264.1"/>
    </source>
</evidence>
<organism evidence="1 2">
    <name type="scientific">Rangifer tarandus platyrhynchus</name>
    <name type="common">Svalbard reindeer</name>
    <dbReference type="NCBI Taxonomy" id="3082113"/>
    <lineage>
        <taxon>Eukaryota</taxon>
        <taxon>Metazoa</taxon>
        <taxon>Chordata</taxon>
        <taxon>Craniata</taxon>
        <taxon>Vertebrata</taxon>
        <taxon>Euteleostomi</taxon>
        <taxon>Mammalia</taxon>
        <taxon>Eutheria</taxon>
        <taxon>Laurasiatheria</taxon>
        <taxon>Artiodactyla</taxon>
        <taxon>Ruminantia</taxon>
        <taxon>Pecora</taxon>
        <taxon>Cervidae</taxon>
        <taxon>Odocoileinae</taxon>
        <taxon>Rangifer</taxon>
    </lineage>
</organism>
<dbReference type="Proteomes" id="UP001162501">
    <property type="component" value="Chromosome 13"/>
</dbReference>
<sequence length="140" mass="16065">MRQFRKLCSLALAKQNLWGSAKAECHLHTMGRVCAFIPSHRACAESLLYAWPHVSAASTEMKVCSETRTVVERNPKATYLAKYRARRDHGMSPYMSRGMGRDKEKEKQRKGGRKGRRGWPSRASWRRSSACQSEEISKNY</sequence>
<proteinExistence type="predicted"/>
<dbReference type="EMBL" id="OX596097">
    <property type="protein sequence ID" value="CAM9614264.1"/>
    <property type="molecule type" value="Genomic_DNA"/>
</dbReference>
<evidence type="ECO:0000313" key="2">
    <source>
        <dbReference type="Proteomes" id="UP001162501"/>
    </source>
</evidence>
<gene>
    <name evidence="1" type="ORF">MRATA1EN22A_LOCUS5013</name>
</gene>
<name>A0AC59YDU9_RANTA</name>
<accession>A0AC59YDU9</accession>
<reference evidence="1" key="1">
    <citation type="submission" date="2023-05" db="EMBL/GenBank/DDBJ databases">
        <authorList>
            <consortium name="ELIXIR-Norway"/>
        </authorList>
    </citation>
    <scope>NUCLEOTIDE SEQUENCE</scope>
</reference>